<dbReference type="AlphaFoldDB" id="A0A2G9GPR4"/>
<dbReference type="OrthoDB" id="847067at2759"/>
<dbReference type="Proteomes" id="UP000231279">
    <property type="component" value="Unassembled WGS sequence"/>
</dbReference>
<organism evidence="1 2">
    <name type="scientific">Handroanthus impetiginosus</name>
    <dbReference type="NCBI Taxonomy" id="429701"/>
    <lineage>
        <taxon>Eukaryota</taxon>
        <taxon>Viridiplantae</taxon>
        <taxon>Streptophyta</taxon>
        <taxon>Embryophyta</taxon>
        <taxon>Tracheophyta</taxon>
        <taxon>Spermatophyta</taxon>
        <taxon>Magnoliopsida</taxon>
        <taxon>eudicotyledons</taxon>
        <taxon>Gunneridae</taxon>
        <taxon>Pentapetalae</taxon>
        <taxon>asterids</taxon>
        <taxon>lamiids</taxon>
        <taxon>Lamiales</taxon>
        <taxon>Bignoniaceae</taxon>
        <taxon>Crescentiina</taxon>
        <taxon>Tabebuia alliance</taxon>
        <taxon>Handroanthus</taxon>
    </lineage>
</organism>
<accession>A0A2G9GPR4</accession>
<proteinExistence type="predicted"/>
<dbReference type="EMBL" id="NKXS01004175">
    <property type="protein sequence ID" value="PIN07202.1"/>
    <property type="molecule type" value="Genomic_DNA"/>
</dbReference>
<evidence type="ECO:0000313" key="2">
    <source>
        <dbReference type="Proteomes" id="UP000231279"/>
    </source>
</evidence>
<protein>
    <submittedName>
        <fullName evidence="1">Uncharacterized protein</fullName>
    </submittedName>
</protein>
<comment type="caution">
    <text evidence="1">The sequence shown here is derived from an EMBL/GenBank/DDBJ whole genome shotgun (WGS) entry which is preliminary data.</text>
</comment>
<evidence type="ECO:0000313" key="1">
    <source>
        <dbReference type="EMBL" id="PIN07202.1"/>
    </source>
</evidence>
<gene>
    <name evidence="1" type="ORF">CDL12_20237</name>
</gene>
<keyword evidence="2" id="KW-1185">Reference proteome</keyword>
<reference evidence="2" key="1">
    <citation type="journal article" date="2018" name="Gigascience">
        <title>Genome assembly of the Pink Ipe (Handroanthus impetiginosus, Bignoniaceae), a highly valued, ecologically keystone Neotropical timber forest tree.</title>
        <authorList>
            <person name="Silva-Junior O.B."/>
            <person name="Grattapaglia D."/>
            <person name="Novaes E."/>
            <person name="Collevatti R.G."/>
        </authorList>
    </citation>
    <scope>NUCLEOTIDE SEQUENCE [LARGE SCALE GENOMIC DNA]</scope>
    <source>
        <strain evidence="2">cv. UFG-1</strain>
    </source>
</reference>
<sequence>MTNNNNNNKGVIINIYKESKILRSNNITDPIKKINPKSSSSRPRVFKTRGYDRRAQILAHAQELRHSHAEKAQLPFKNSTRKRKRWAVAVQKIRLLFSRVDGIKRKWRYEPIATEDYINEEPYCDQGRMKRRKGNRRRSFHFCRKLKCFLKKISRVWKCKNGGC</sequence>
<name>A0A2G9GPR4_9LAMI</name>